<name>A0A8X6YL46_9ARAC</name>
<sequence length="145" mass="17161">MEPMDYGCFPESEGGFDEGWKHKLPFRPVPHALYVKETWHNPNHGLEMIKAIMVIRYVLKLRLALSKTSLKSWIRMEYNSKYIYIPCKIPSIQGPEFHETFHPLRVIKVRGVDFGKLQCKNLLRNPKLKQLFQSEEIYVRNTLDQ</sequence>
<accession>A0A8X6YL46</accession>
<protein>
    <submittedName>
        <fullName evidence="1">Uncharacterized protein</fullName>
    </submittedName>
</protein>
<gene>
    <name evidence="1" type="ORF">TNIN_320811</name>
</gene>
<evidence type="ECO:0000313" key="2">
    <source>
        <dbReference type="Proteomes" id="UP000886998"/>
    </source>
</evidence>
<dbReference type="EMBL" id="BMAV01021045">
    <property type="protein sequence ID" value="GFY74951.1"/>
    <property type="molecule type" value="Genomic_DNA"/>
</dbReference>
<comment type="caution">
    <text evidence="1">The sequence shown here is derived from an EMBL/GenBank/DDBJ whole genome shotgun (WGS) entry which is preliminary data.</text>
</comment>
<evidence type="ECO:0000313" key="1">
    <source>
        <dbReference type="EMBL" id="GFY74951.1"/>
    </source>
</evidence>
<reference evidence="1" key="1">
    <citation type="submission" date="2020-08" db="EMBL/GenBank/DDBJ databases">
        <title>Multicomponent nature underlies the extraordinary mechanical properties of spider dragline silk.</title>
        <authorList>
            <person name="Kono N."/>
            <person name="Nakamura H."/>
            <person name="Mori M."/>
            <person name="Yoshida Y."/>
            <person name="Ohtoshi R."/>
            <person name="Malay A.D."/>
            <person name="Moran D.A.P."/>
            <person name="Tomita M."/>
            <person name="Numata K."/>
            <person name="Arakawa K."/>
        </authorList>
    </citation>
    <scope>NUCLEOTIDE SEQUENCE</scope>
</reference>
<keyword evidence="2" id="KW-1185">Reference proteome</keyword>
<organism evidence="1 2">
    <name type="scientific">Trichonephila inaurata madagascariensis</name>
    <dbReference type="NCBI Taxonomy" id="2747483"/>
    <lineage>
        <taxon>Eukaryota</taxon>
        <taxon>Metazoa</taxon>
        <taxon>Ecdysozoa</taxon>
        <taxon>Arthropoda</taxon>
        <taxon>Chelicerata</taxon>
        <taxon>Arachnida</taxon>
        <taxon>Araneae</taxon>
        <taxon>Araneomorphae</taxon>
        <taxon>Entelegynae</taxon>
        <taxon>Araneoidea</taxon>
        <taxon>Nephilidae</taxon>
        <taxon>Trichonephila</taxon>
        <taxon>Trichonephila inaurata</taxon>
    </lineage>
</organism>
<dbReference type="AlphaFoldDB" id="A0A8X6YL46"/>
<proteinExistence type="predicted"/>
<dbReference type="Proteomes" id="UP000886998">
    <property type="component" value="Unassembled WGS sequence"/>
</dbReference>